<dbReference type="InterPro" id="IPR024158">
    <property type="entry name" value="Mt_import_TIM15"/>
</dbReference>
<dbReference type="KEGG" id="cci:CC1G_08344"/>
<name>A8NA87_COPC7</name>
<keyword evidence="3" id="KW-0862">Zinc</keyword>
<evidence type="ECO:0000313" key="6">
    <source>
        <dbReference type="EMBL" id="EAU90071.2"/>
    </source>
</evidence>
<dbReference type="RefSeq" id="XP_001831740.2">
    <property type="nucleotide sequence ID" value="XM_001831688.2"/>
</dbReference>
<dbReference type="AlphaFoldDB" id="A8NA87"/>
<sequence>MAIAFTCTVEGCGHRQAHMFTKRSYERGIVIVTCSGCKNRHLIADHLGWFKNLTEEGTHVTIEKLAKLQGQQVTRGSVDVSGVLEYAGEAEAQEATQSGGAPS</sequence>
<dbReference type="OrthoDB" id="512667at2759"/>
<dbReference type="Pfam" id="PF05180">
    <property type="entry name" value="zf-DNL"/>
    <property type="match status" value="1"/>
</dbReference>
<dbReference type="VEuPathDB" id="FungiDB:CC1G_08344"/>
<dbReference type="PROSITE" id="PS51501">
    <property type="entry name" value="ZF_DNL"/>
    <property type="match status" value="1"/>
</dbReference>
<dbReference type="InterPro" id="IPR007853">
    <property type="entry name" value="Znf_DNL-typ"/>
</dbReference>
<reference evidence="6 7" key="1">
    <citation type="journal article" date="2010" name="Proc. Natl. Acad. Sci. U.S.A.">
        <title>Insights into evolution of multicellular fungi from the assembled chromosomes of the mushroom Coprinopsis cinerea (Coprinus cinereus).</title>
        <authorList>
            <person name="Stajich J.E."/>
            <person name="Wilke S.K."/>
            <person name="Ahren D."/>
            <person name="Au C.H."/>
            <person name="Birren B.W."/>
            <person name="Borodovsky M."/>
            <person name="Burns C."/>
            <person name="Canback B."/>
            <person name="Casselton L.A."/>
            <person name="Cheng C.K."/>
            <person name="Deng J."/>
            <person name="Dietrich F.S."/>
            <person name="Fargo D.C."/>
            <person name="Farman M.L."/>
            <person name="Gathman A.C."/>
            <person name="Goldberg J."/>
            <person name="Guigo R."/>
            <person name="Hoegger P.J."/>
            <person name="Hooker J.B."/>
            <person name="Huggins A."/>
            <person name="James T.Y."/>
            <person name="Kamada T."/>
            <person name="Kilaru S."/>
            <person name="Kodira C."/>
            <person name="Kues U."/>
            <person name="Kupfer D."/>
            <person name="Kwan H.S."/>
            <person name="Lomsadze A."/>
            <person name="Li W."/>
            <person name="Lilly W.W."/>
            <person name="Ma L.J."/>
            <person name="Mackey A.J."/>
            <person name="Manning G."/>
            <person name="Martin F."/>
            <person name="Muraguchi H."/>
            <person name="Natvig D.O."/>
            <person name="Palmerini H."/>
            <person name="Ramesh M.A."/>
            <person name="Rehmeyer C.J."/>
            <person name="Roe B.A."/>
            <person name="Shenoy N."/>
            <person name="Stanke M."/>
            <person name="Ter-Hovhannisyan V."/>
            <person name="Tunlid A."/>
            <person name="Velagapudi R."/>
            <person name="Vision T.J."/>
            <person name="Zeng Q."/>
            <person name="Zolan M.E."/>
            <person name="Pukkila P.J."/>
        </authorList>
    </citation>
    <scope>NUCLEOTIDE SEQUENCE [LARGE SCALE GENOMIC DNA]</scope>
    <source>
        <strain evidence="7">Okayama-7 / 130 / ATCC MYA-4618 / FGSC 9003</strain>
    </source>
</reference>
<dbReference type="GO" id="GO:0006457">
    <property type="term" value="P:protein folding"/>
    <property type="evidence" value="ECO:0007669"/>
    <property type="project" value="TreeGrafter"/>
</dbReference>
<dbReference type="Proteomes" id="UP000001861">
    <property type="component" value="Unassembled WGS sequence"/>
</dbReference>
<dbReference type="eggNOG" id="KOG3277">
    <property type="taxonomic scope" value="Eukaryota"/>
</dbReference>
<keyword evidence="2 4" id="KW-0863">Zinc-finger</keyword>
<keyword evidence="1" id="KW-0479">Metal-binding</keyword>
<evidence type="ECO:0000256" key="4">
    <source>
        <dbReference type="PROSITE-ProRule" id="PRU00834"/>
    </source>
</evidence>
<comment type="caution">
    <text evidence="6">The sequence shown here is derived from an EMBL/GenBank/DDBJ whole genome shotgun (WGS) entry which is preliminary data.</text>
</comment>
<evidence type="ECO:0000313" key="7">
    <source>
        <dbReference type="Proteomes" id="UP000001861"/>
    </source>
</evidence>
<dbReference type="PANTHER" id="PTHR20922">
    <property type="entry name" value="DNL-TYPE ZINC FINGER PROTEIN"/>
    <property type="match status" value="1"/>
</dbReference>
<dbReference type="GO" id="GO:0030150">
    <property type="term" value="P:protein import into mitochondrial matrix"/>
    <property type="evidence" value="ECO:0007669"/>
    <property type="project" value="TreeGrafter"/>
</dbReference>
<accession>A8NA87</accession>
<dbReference type="PANTHER" id="PTHR20922:SF13">
    <property type="entry name" value="DNL-TYPE ZINC FINGER PROTEIN"/>
    <property type="match status" value="1"/>
</dbReference>
<dbReference type="GO" id="GO:0050821">
    <property type="term" value="P:protein stabilization"/>
    <property type="evidence" value="ECO:0007669"/>
    <property type="project" value="TreeGrafter"/>
</dbReference>
<organism evidence="6 7">
    <name type="scientific">Coprinopsis cinerea (strain Okayama-7 / 130 / ATCC MYA-4618 / FGSC 9003)</name>
    <name type="common">Inky cap fungus</name>
    <name type="synonym">Hormographiella aspergillata</name>
    <dbReference type="NCBI Taxonomy" id="240176"/>
    <lineage>
        <taxon>Eukaryota</taxon>
        <taxon>Fungi</taxon>
        <taxon>Dikarya</taxon>
        <taxon>Basidiomycota</taxon>
        <taxon>Agaricomycotina</taxon>
        <taxon>Agaricomycetes</taxon>
        <taxon>Agaricomycetidae</taxon>
        <taxon>Agaricales</taxon>
        <taxon>Agaricineae</taxon>
        <taxon>Psathyrellaceae</taxon>
        <taxon>Coprinopsis</taxon>
    </lineage>
</organism>
<evidence type="ECO:0000256" key="3">
    <source>
        <dbReference type="ARBA" id="ARBA00022833"/>
    </source>
</evidence>
<dbReference type="STRING" id="240176.A8NA87"/>
<feature type="domain" description="DNL-type" evidence="5">
    <location>
        <begin position="1"/>
        <end position="98"/>
    </location>
</feature>
<dbReference type="EMBL" id="AACS02000007">
    <property type="protein sequence ID" value="EAU90071.2"/>
    <property type="molecule type" value="Genomic_DNA"/>
</dbReference>
<gene>
    <name evidence="6" type="ORF">CC1G_08344</name>
</gene>
<evidence type="ECO:0000259" key="5">
    <source>
        <dbReference type="PROSITE" id="PS51501"/>
    </source>
</evidence>
<evidence type="ECO:0000256" key="1">
    <source>
        <dbReference type="ARBA" id="ARBA00022723"/>
    </source>
</evidence>
<keyword evidence="7" id="KW-1185">Reference proteome</keyword>
<protein>
    <recommendedName>
        <fullName evidence="5">DNL-type domain-containing protein</fullName>
    </recommendedName>
</protein>
<dbReference type="InParanoid" id="A8NA87"/>
<dbReference type="GO" id="GO:0051087">
    <property type="term" value="F:protein-folding chaperone binding"/>
    <property type="evidence" value="ECO:0007669"/>
    <property type="project" value="TreeGrafter"/>
</dbReference>
<dbReference type="GO" id="GO:0008270">
    <property type="term" value="F:zinc ion binding"/>
    <property type="evidence" value="ECO:0007669"/>
    <property type="project" value="UniProtKB-KW"/>
</dbReference>
<proteinExistence type="predicted"/>
<dbReference type="GeneID" id="6008214"/>
<dbReference type="GO" id="GO:0005739">
    <property type="term" value="C:mitochondrion"/>
    <property type="evidence" value="ECO:0007669"/>
    <property type="project" value="TreeGrafter"/>
</dbReference>
<dbReference type="HOGENOM" id="CLU_093902_6_1_1"/>
<dbReference type="OMA" id="CDTRSTH"/>
<evidence type="ECO:0000256" key="2">
    <source>
        <dbReference type="ARBA" id="ARBA00022771"/>
    </source>
</evidence>